<dbReference type="OrthoDB" id="9758297at2"/>
<dbReference type="InterPro" id="IPR004763">
    <property type="entry name" value="CusA-like"/>
</dbReference>
<dbReference type="InterPro" id="IPR027463">
    <property type="entry name" value="AcrB_DN_DC_subdom"/>
</dbReference>
<dbReference type="Pfam" id="PF00873">
    <property type="entry name" value="ACR_tran"/>
    <property type="match status" value="1"/>
</dbReference>
<feature type="transmembrane region" description="Helical" evidence="8">
    <location>
        <begin position="1015"/>
        <end position="1039"/>
    </location>
</feature>
<dbReference type="Gene3D" id="1.20.1640.10">
    <property type="entry name" value="Multidrug efflux transporter AcrB transmembrane domain"/>
    <property type="match status" value="2"/>
</dbReference>
<evidence type="ECO:0000256" key="2">
    <source>
        <dbReference type="ARBA" id="ARBA00010942"/>
    </source>
</evidence>
<dbReference type="EMBL" id="FNNZ01000008">
    <property type="protein sequence ID" value="SDW76637.1"/>
    <property type="molecule type" value="Genomic_DNA"/>
</dbReference>
<dbReference type="GO" id="GO:0005886">
    <property type="term" value="C:plasma membrane"/>
    <property type="evidence" value="ECO:0007669"/>
    <property type="project" value="UniProtKB-SubCell"/>
</dbReference>
<gene>
    <name evidence="9" type="ORF">SAMN05421783_10882</name>
</gene>
<proteinExistence type="inferred from homology"/>
<dbReference type="RefSeq" id="WP_093031077.1">
    <property type="nucleotide sequence ID" value="NZ_FNNZ01000008.1"/>
</dbReference>
<accession>A0A1H2W7V3</accession>
<dbReference type="NCBIfam" id="TIGR00914">
    <property type="entry name" value="2A0601"/>
    <property type="match status" value="1"/>
</dbReference>
<protein>
    <submittedName>
        <fullName evidence="9">Heavy-metal exporter, HME family</fullName>
    </submittedName>
</protein>
<dbReference type="Gene3D" id="3.30.2090.10">
    <property type="entry name" value="Multidrug efflux transporter AcrB TolC docking domain, DN and DC subdomains"/>
    <property type="match status" value="2"/>
</dbReference>
<dbReference type="Gene3D" id="3.30.70.1440">
    <property type="entry name" value="Multidrug efflux transporter AcrB pore domain"/>
    <property type="match status" value="1"/>
</dbReference>
<feature type="transmembrane region" description="Helical" evidence="8">
    <location>
        <begin position="935"/>
        <end position="953"/>
    </location>
</feature>
<dbReference type="GO" id="GO:0008324">
    <property type="term" value="F:monoatomic cation transmembrane transporter activity"/>
    <property type="evidence" value="ECO:0007669"/>
    <property type="project" value="InterPro"/>
</dbReference>
<dbReference type="InterPro" id="IPR001036">
    <property type="entry name" value="Acrflvin-R"/>
</dbReference>
<keyword evidence="5 8" id="KW-0812">Transmembrane</keyword>
<dbReference type="SUPFAM" id="SSF82714">
    <property type="entry name" value="Multidrug efflux transporter AcrB TolC docking domain, DN and DC subdomains"/>
    <property type="match status" value="2"/>
</dbReference>
<feature type="transmembrane region" description="Helical" evidence="8">
    <location>
        <begin position="552"/>
        <end position="571"/>
    </location>
</feature>
<feature type="transmembrane region" description="Helical" evidence="8">
    <location>
        <begin position="906"/>
        <end position="929"/>
    </location>
</feature>
<evidence type="ECO:0000313" key="10">
    <source>
        <dbReference type="Proteomes" id="UP000198816"/>
    </source>
</evidence>
<dbReference type="PANTHER" id="PTHR32063:SF4">
    <property type="entry name" value="SLR6043 PROTEIN"/>
    <property type="match status" value="1"/>
</dbReference>
<dbReference type="Gene3D" id="3.30.70.1320">
    <property type="entry name" value="Multidrug efflux transporter AcrB pore domain like"/>
    <property type="match status" value="1"/>
</dbReference>
<dbReference type="SUPFAM" id="SSF82866">
    <property type="entry name" value="Multidrug efflux transporter AcrB transmembrane domain"/>
    <property type="match status" value="2"/>
</dbReference>
<keyword evidence="7 8" id="KW-0472">Membrane</keyword>
<comment type="similarity">
    <text evidence="2">Belongs to the resistance-nodulation-cell division (RND) (TC 2.A.6) family.</text>
</comment>
<feature type="transmembrane region" description="Helical" evidence="8">
    <location>
        <begin position="882"/>
        <end position="899"/>
    </location>
</feature>
<evidence type="ECO:0000256" key="6">
    <source>
        <dbReference type="ARBA" id="ARBA00022989"/>
    </source>
</evidence>
<feature type="transmembrane region" description="Helical" evidence="8">
    <location>
        <begin position="374"/>
        <end position="392"/>
    </location>
</feature>
<feature type="transmembrane region" description="Helical" evidence="8">
    <location>
        <begin position="462"/>
        <end position="480"/>
    </location>
</feature>
<dbReference type="AlphaFoldDB" id="A0A1H2W7V3"/>
<dbReference type="PANTHER" id="PTHR32063">
    <property type="match status" value="1"/>
</dbReference>
<keyword evidence="10" id="KW-1185">Reference proteome</keyword>
<evidence type="ECO:0000256" key="3">
    <source>
        <dbReference type="ARBA" id="ARBA00022448"/>
    </source>
</evidence>
<feature type="transmembrane region" description="Helical" evidence="8">
    <location>
        <begin position="986"/>
        <end position="1003"/>
    </location>
</feature>
<evidence type="ECO:0000256" key="4">
    <source>
        <dbReference type="ARBA" id="ARBA00022475"/>
    </source>
</evidence>
<evidence type="ECO:0000313" key="9">
    <source>
        <dbReference type="EMBL" id="SDW76637.1"/>
    </source>
</evidence>
<dbReference type="Proteomes" id="UP000198816">
    <property type="component" value="Unassembled WGS sequence"/>
</dbReference>
<name>A0A1H2W7V3_THIRO</name>
<comment type="subcellular location">
    <subcellularLocation>
        <location evidence="1">Cell membrane</location>
        <topology evidence="1">Multi-pass membrane protein</topology>
    </subcellularLocation>
</comment>
<dbReference type="STRING" id="1058.SAMN05421783_10882"/>
<keyword evidence="6 8" id="KW-1133">Transmembrane helix</keyword>
<keyword evidence="3" id="KW-0813">Transport</keyword>
<organism evidence="9 10">
    <name type="scientific">Thiocapsa roseopersicina</name>
    <dbReference type="NCBI Taxonomy" id="1058"/>
    <lineage>
        <taxon>Bacteria</taxon>
        <taxon>Pseudomonadati</taxon>
        <taxon>Pseudomonadota</taxon>
        <taxon>Gammaproteobacteria</taxon>
        <taxon>Chromatiales</taxon>
        <taxon>Chromatiaceae</taxon>
        <taxon>Thiocapsa</taxon>
    </lineage>
</organism>
<dbReference type="SUPFAM" id="SSF82693">
    <property type="entry name" value="Multidrug efflux transporter AcrB pore domain, PN1, PN2, PC1 and PC2 subdomains"/>
    <property type="match status" value="2"/>
</dbReference>
<dbReference type="PRINTS" id="PR00702">
    <property type="entry name" value="ACRIFLAVINRP"/>
</dbReference>
<dbReference type="Gene3D" id="3.30.70.1430">
    <property type="entry name" value="Multidrug efflux transporter AcrB pore domain"/>
    <property type="match status" value="2"/>
</dbReference>
<reference evidence="10" key="1">
    <citation type="submission" date="2016-10" db="EMBL/GenBank/DDBJ databases">
        <authorList>
            <person name="Varghese N."/>
            <person name="Submissions S."/>
        </authorList>
    </citation>
    <scope>NUCLEOTIDE SEQUENCE [LARGE SCALE GENOMIC DNA]</scope>
    <source>
        <strain evidence="10">DSM 217</strain>
    </source>
</reference>
<dbReference type="GO" id="GO:0042910">
    <property type="term" value="F:xenobiotic transmembrane transporter activity"/>
    <property type="evidence" value="ECO:0007669"/>
    <property type="project" value="TreeGrafter"/>
</dbReference>
<feature type="transmembrane region" description="Helical" evidence="8">
    <location>
        <begin position="492"/>
        <end position="518"/>
    </location>
</feature>
<evidence type="ECO:0000256" key="7">
    <source>
        <dbReference type="ARBA" id="ARBA00023136"/>
    </source>
</evidence>
<keyword evidence="4" id="KW-1003">Cell membrane</keyword>
<sequence>MFSRIIATSLRQRLLVLAAALVLIGYGSYQALGLPIDVFPALDKPTVTLMTEAEGMAPEEVEQLVTYPIEAAVKGLPGVTRVRSVSGIGLSIVYVEFDWGSDLYRNRQQIAERLTTIGGELPPGVTPHMGPVTSIMGEIMLVAVFAPEADSSAADAETTSPMAVRDFADWVLRPRLLTIPGVSQVIPIGGEVRQAQVVPDVRMLGDLDIRLAELETAVQGFARNTSGGFLERQAQEYLIRNIARTTRLDDLRNLVVAQREGAPVLLRQVAEVRWGARVKRGDASFEGRPAVILSVQKQPQTDTLTLTREVERALETLWETLPARTLDHEVLFRQADFIAAAVGNVQEALRDAAIIVAVVLLLFLLNLRTTFISLTALPVSLVVTALVFHWMGLSVNTMTLGGLAIAIGELVDDAVVGVENVLRRLREWRAKTANDGPRARTGADTLAMLKVVADATIEVRSAILYSTLIIVLVFVPLFALPGIEGRLFVPLGIAYIVAILASTLVSITLTPVLCSWLLPRARLMDRGDGALVRVLKSADRRLLGWSFRHSRLLLGTAVLAVAIAVAAVPFFPRTFLSAFNEGTLTISLLLNPGSSLAESNRVGALAERLIKEVPEVVKTGRRTGRAELDEHAEGVHSSEIDVDLVPATGARGERGREEILADIRARLAPLPASVSLGQPIAHRLDHLLSGIRAQIAIKVFGDDLDTLRALAEALREGLAGTPGLVDLQIERQVRIPQAQVRVDYARAAAYGITPAAVNDALATLVGGKEVAQIIEDNRRVGVVLRVDDADRTPEGLRALLIETPGGHVPLRLVADVEETDGPNQVSRDNGRRRIVVSANSDGTNLSNLIPEVRRVMAELPLPEGYSLSLEGQFQAQEQATRLIGLLSLVSLTLIFLVLYSRYRSTALSLMILANVPLALVGSVVALQLAGQTLSVASLVGFVTLAGIATRNGILKIDRYLDLMTLEGRPFSPATVIEGSLDRLTPVLMTALTTILALLPLLLGPEAPGKEILYPVAVVIFGGLISSTLLDTLLTPVMFLRWGQAPARRYGDADWAKSP</sequence>
<evidence type="ECO:0000256" key="1">
    <source>
        <dbReference type="ARBA" id="ARBA00004651"/>
    </source>
</evidence>
<evidence type="ECO:0000256" key="5">
    <source>
        <dbReference type="ARBA" id="ARBA00022692"/>
    </source>
</evidence>
<evidence type="ECO:0000256" key="8">
    <source>
        <dbReference type="SAM" id="Phobius"/>
    </source>
</evidence>